<feature type="signal peptide" evidence="1">
    <location>
        <begin position="1"/>
        <end position="22"/>
    </location>
</feature>
<name>A0A2M4B4B6_9DIPT</name>
<protein>
    <submittedName>
        <fullName evidence="2">Putative secreted protein</fullName>
    </submittedName>
</protein>
<dbReference type="EMBL" id="GGFK01014572">
    <property type="protein sequence ID" value="MBW47893.1"/>
    <property type="molecule type" value="Transcribed_RNA"/>
</dbReference>
<dbReference type="AlphaFoldDB" id="A0A2M4B4B6"/>
<evidence type="ECO:0000256" key="1">
    <source>
        <dbReference type="SAM" id="SignalP"/>
    </source>
</evidence>
<sequence>MLLLRLLLLLLLLLRIATHTQSTDVGQMLQVVDDLLQRHSDREDAGRWHRSQQLAVHTGTIAQPVVATTATTSATATTITAAAATTVPIRNIGEHLELVWRW</sequence>
<keyword evidence="1" id="KW-0732">Signal</keyword>
<feature type="chain" id="PRO_5014740211" evidence="1">
    <location>
        <begin position="23"/>
        <end position="102"/>
    </location>
</feature>
<organism evidence="2">
    <name type="scientific">Anopheles triannulatus</name>
    <dbReference type="NCBI Taxonomy" id="58253"/>
    <lineage>
        <taxon>Eukaryota</taxon>
        <taxon>Metazoa</taxon>
        <taxon>Ecdysozoa</taxon>
        <taxon>Arthropoda</taxon>
        <taxon>Hexapoda</taxon>
        <taxon>Insecta</taxon>
        <taxon>Pterygota</taxon>
        <taxon>Neoptera</taxon>
        <taxon>Endopterygota</taxon>
        <taxon>Diptera</taxon>
        <taxon>Nematocera</taxon>
        <taxon>Culicoidea</taxon>
        <taxon>Culicidae</taxon>
        <taxon>Anophelinae</taxon>
        <taxon>Anopheles</taxon>
    </lineage>
</organism>
<proteinExistence type="predicted"/>
<evidence type="ECO:0000313" key="2">
    <source>
        <dbReference type="EMBL" id="MBW47893.1"/>
    </source>
</evidence>
<accession>A0A2M4B4B6</accession>
<reference evidence="2" key="1">
    <citation type="submission" date="2018-01" db="EMBL/GenBank/DDBJ databases">
        <title>An insight into the sialome of Amazonian anophelines.</title>
        <authorList>
            <person name="Ribeiro J.M."/>
            <person name="Scarpassa V."/>
            <person name="Calvo E."/>
        </authorList>
    </citation>
    <scope>NUCLEOTIDE SEQUENCE</scope>
    <source>
        <tissue evidence="2">Salivary glands</tissue>
    </source>
</reference>